<evidence type="ECO:0000313" key="4">
    <source>
        <dbReference type="Proteomes" id="UP000005258"/>
    </source>
</evidence>
<keyword evidence="4" id="KW-1185">Reference proteome</keyword>
<dbReference type="RefSeq" id="WP_014744573.1">
    <property type="nucleotide sequence ID" value="NC_017956.1"/>
</dbReference>
<dbReference type="eggNOG" id="COG1020">
    <property type="taxonomic scope" value="Bacteria"/>
</dbReference>
<dbReference type="Proteomes" id="UP000005258">
    <property type="component" value="Chromosome"/>
</dbReference>
<gene>
    <name evidence="3" type="ordered locus">TMO_1055</name>
</gene>
<dbReference type="HOGENOM" id="CLU_011068_1_0_5"/>
<dbReference type="EMBL" id="CP003236">
    <property type="protein sequence ID" value="AFK52894.1"/>
    <property type="molecule type" value="Genomic_DNA"/>
</dbReference>
<feature type="compositionally biased region" description="Low complexity" evidence="1">
    <location>
        <begin position="10"/>
        <end position="29"/>
    </location>
</feature>
<proteinExistence type="predicted"/>
<evidence type="ECO:0000256" key="1">
    <source>
        <dbReference type="SAM" id="MobiDB-lite"/>
    </source>
</evidence>
<dbReference type="AlphaFoldDB" id="I3TJF6"/>
<feature type="region of interest" description="Disordered" evidence="1">
    <location>
        <begin position="1"/>
        <end position="30"/>
    </location>
</feature>
<accession>I3TJF6</accession>
<dbReference type="STRING" id="1110502.TMO_1055"/>
<feature type="domain" description="Lantibiotic dehydratase N-terminal" evidence="2">
    <location>
        <begin position="103"/>
        <end position="415"/>
    </location>
</feature>
<dbReference type="KEGG" id="tmo:TMO_1055"/>
<evidence type="ECO:0000313" key="3">
    <source>
        <dbReference type="EMBL" id="AFK52894.1"/>
    </source>
</evidence>
<dbReference type="InterPro" id="IPR006827">
    <property type="entry name" value="Lant_deHydtase_N"/>
</dbReference>
<evidence type="ECO:0000259" key="2">
    <source>
        <dbReference type="Pfam" id="PF04738"/>
    </source>
</evidence>
<sequence length="808" mass="85593">MTVATRPAPSATRLATADQAATTDQVSTTGQASAGDLPAIDWFPLFWMRGAGFGFARLRCACLDADMLAVIDDPAVTPDSRAAAFAPAAADARRRLVAALGDAMAEEALFLSNRDAPARIAELAAENLDQPRKRARQKLRLAWSYLQRFAAKNDTASFFGPVAWGRIDPRSETALQVTGDPDRVPDRVIGDRVIGDRITVIEHWVAEALAEAVAADPALAGQLPLILNPGCTLDDAGRLRLPVDRSTPLPARVAAVVRAAMRLGPARPAGLAAAAATGDAAAAIDMLVGRRVLLPALTPAPGSRRPLDHLAGLLGRIGTPAADLWLDRIAAIEAGARDFAAAAGRPRDRLAILDRLHTLLAAAGADRERDHGRMYVGRQPVYEDCARAGNVVLGGPFLKAAEPDLAPVLNLYRRVATAVAMLIADGQAQAFDRLAHDGAADAGGTVDLVRLLAATPSADLATAAVAVIEPVLRQAWDRLATDASVDEIALTPADIAHVGDAVETAVRRLLPRAPQPVTLGLDIASPDLMIAAASPAAIARGDWRLVIGEVHPAVATAVQPVAMPFCPDPDQAADMAAGWALDGAAGPARLGLADDGRHYQRSHIDWPEHPAFIDIALPGDAATGPRRRIRSAEVRVRRAADGTLRIRSRCGQDDDLGTLTRTALHRAMFTLASAVTGRHLAPRLVLGRLVVKRRSWQIKADDPRPGGKPAEDAEAFRAMRRWARDLGLPPAIFAKAPGEPKPVCILLDAPQGAEMLARLFDRDEPIDLAEMSPGPDELWLDAGPEGRVTAEFRLSTRLRPAAPTKDPA</sequence>
<reference evidence="3 4" key="1">
    <citation type="journal article" date="2012" name="J. Am. Chem. Soc.">
        <title>Bacterial biosynthesis and maturation of the didemnin anti-cancer agents.</title>
        <authorList>
            <person name="Xu Y."/>
            <person name="Kersten R.D."/>
            <person name="Nam S.J."/>
            <person name="Lu L."/>
            <person name="Al-Suwailem A.M."/>
            <person name="Zheng H."/>
            <person name="Fenical W."/>
            <person name="Dorrestein P.C."/>
            <person name="Moore B.S."/>
            <person name="Qian P.Y."/>
        </authorList>
    </citation>
    <scope>NUCLEOTIDE SEQUENCE [LARGE SCALE GENOMIC DNA]</scope>
    <source>
        <strain evidence="3 4">KA081020-065</strain>
    </source>
</reference>
<name>I3TJF6_TISMK</name>
<organism evidence="3 4">
    <name type="scientific">Tistrella mobilis (strain KA081020-065)</name>
    <dbReference type="NCBI Taxonomy" id="1110502"/>
    <lineage>
        <taxon>Bacteria</taxon>
        <taxon>Pseudomonadati</taxon>
        <taxon>Pseudomonadota</taxon>
        <taxon>Alphaproteobacteria</taxon>
        <taxon>Geminicoccales</taxon>
        <taxon>Geminicoccaceae</taxon>
        <taxon>Tistrella</taxon>
    </lineage>
</organism>
<dbReference type="Pfam" id="PF04738">
    <property type="entry name" value="Lant_dehydr_N"/>
    <property type="match status" value="1"/>
</dbReference>
<dbReference type="PATRIC" id="fig|1110502.3.peg.1090"/>
<protein>
    <submittedName>
        <fullName evidence="3">Lantibiotic dehydratase domain protein</fullName>
    </submittedName>
</protein>